<dbReference type="Gene3D" id="3.30.70.100">
    <property type="match status" value="1"/>
</dbReference>
<feature type="domain" description="HMA" evidence="3">
    <location>
        <begin position="1"/>
        <end position="58"/>
    </location>
</feature>
<dbReference type="Pfam" id="PF00403">
    <property type="entry name" value="HMA"/>
    <property type="match status" value="1"/>
</dbReference>
<dbReference type="GO" id="GO:0005802">
    <property type="term" value="C:trans-Golgi network"/>
    <property type="evidence" value="ECO:0007669"/>
    <property type="project" value="TreeGrafter"/>
</dbReference>
<gene>
    <name evidence="4" type="ORF">ECPE_LOCUS15645</name>
</gene>
<feature type="transmembrane region" description="Helical" evidence="2">
    <location>
        <begin position="187"/>
        <end position="216"/>
    </location>
</feature>
<dbReference type="OrthoDB" id="432719at2759"/>
<dbReference type="EMBL" id="UZAN01061295">
    <property type="protein sequence ID" value="VDP92917.1"/>
    <property type="molecule type" value="Genomic_DNA"/>
</dbReference>
<evidence type="ECO:0000256" key="1">
    <source>
        <dbReference type="ARBA" id="ARBA00022967"/>
    </source>
</evidence>
<evidence type="ECO:0000256" key="2">
    <source>
        <dbReference type="SAM" id="Phobius"/>
    </source>
</evidence>
<evidence type="ECO:0000313" key="4">
    <source>
        <dbReference type="EMBL" id="VDP92917.1"/>
    </source>
</evidence>
<dbReference type="WBParaSite" id="ECPE_0001568601-mRNA-1">
    <property type="protein sequence ID" value="ECPE_0001568601-mRNA-1"/>
    <property type="gene ID" value="ECPE_0001568601"/>
</dbReference>
<feature type="transmembrane region" description="Helical" evidence="2">
    <location>
        <begin position="157"/>
        <end position="175"/>
    </location>
</feature>
<keyword evidence="2" id="KW-0472">Membrane</keyword>
<dbReference type="GO" id="GO:0043682">
    <property type="term" value="F:P-type divalent copper transporter activity"/>
    <property type="evidence" value="ECO:0007669"/>
    <property type="project" value="TreeGrafter"/>
</dbReference>
<dbReference type="CDD" id="cd00371">
    <property type="entry name" value="HMA"/>
    <property type="match status" value="1"/>
</dbReference>
<accession>A0A183B8W1</accession>
<reference evidence="6" key="1">
    <citation type="submission" date="2016-06" db="UniProtKB">
        <authorList>
            <consortium name="WormBaseParasite"/>
        </authorList>
    </citation>
    <scope>IDENTIFICATION</scope>
</reference>
<dbReference type="PANTHER" id="PTHR43520:SF8">
    <property type="entry name" value="P-TYPE CU(+) TRANSPORTER"/>
    <property type="match status" value="1"/>
</dbReference>
<dbReference type="GO" id="GO:0006878">
    <property type="term" value="P:intracellular copper ion homeostasis"/>
    <property type="evidence" value="ECO:0007669"/>
    <property type="project" value="TreeGrafter"/>
</dbReference>
<dbReference type="PRINTS" id="PR00942">
    <property type="entry name" value="CUATPASEI"/>
</dbReference>
<keyword evidence="5" id="KW-1185">Reference proteome</keyword>
<dbReference type="GO" id="GO:0015677">
    <property type="term" value="P:copper ion import"/>
    <property type="evidence" value="ECO:0007669"/>
    <property type="project" value="TreeGrafter"/>
</dbReference>
<name>A0A183B8W1_9TREM</name>
<feature type="transmembrane region" description="Helical" evidence="2">
    <location>
        <begin position="222"/>
        <end position="240"/>
    </location>
</feature>
<dbReference type="GO" id="GO:0005507">
    <property type="term" value="F:copper ion binding"/>
    <property type="evidence" value="ECO:0007669"/>
    <property type="project" value="TreeGrafter"/>
</dbReference>
<dbReference type="Proteomes" id="UP000272942">
    <property type="component" value="Unassembled WGS sequence"/>
</dbReference>
<protein>
    <submittedName>
        <fullName evidence="6">HMA domain-containing protein</fullName>
    </submittedName>
</protein>
<sequence>MNKQTEADFVETQLLRQPGVLEATILFTSKTSHVTYDSLAIGPRDIIKQIESLGYTVQLQHPDRKPFGEHTPSNRWRNSFLLSLFFAVPTMLVMMIFMALWPHTAPEGCPPHFRDSDIIRSQFGNSSSSNAHHYSLRSLHSLSEQPMVMPGLSLENLLLFLLATPIQTIGGRYFYVQAYKSLTHGMANMDVLIVMATSIAYAYSVVVLLIAMIGRWPTSPRTVFETSPMLFVFVSLGRWLEHVAKEKPRMIFAACREITTDSYRAPSTAL</sequence>
<keyword evidence="1" id="KW-1278">Translocase</keyword>
<evidence type="ECO:0000313" key="5">
    <source>
        <dbReference type="Proteomes" id="UP000272942"/>
    </source>
</evidence>
<dbReference type="InterPro" id="IPR036163">
    <property type="entry name" value="HMA_dom_sf"/>
</dbReference>
<dbReference type="PROSITE" id="PS50846">
    <property type="entry name" value="HMA_2"/>
    <property type="match status" value="1"/>
</dbReference>
<dbReference type="GO" id="GO:0060003">
    <property type="term" value="P:copper ion export"/>
    <property type="evidence" value="ECO:0007669"/>
    <property type="project" value="TreeGrafter"/>
</dbReference>
<feature type="transmembrane region" description="Helical" evidence="2">
    <location>
        <begin position="80"/>
        <end position="101"/>
    </location>
</feature>
<proteinExistence type="predicted"/>
<organism evidence="6">
    <name type="scientific">Echinostoma caproni</name>
    <dbReference type="NCBI Taxonomy" id="27848"/>
    <lineage>
        <taxon>Eukaryota</taxon>
        <taxon>Metazoa</taxon>
        <taxon>Spiralia</taxon>
        <taxon>Lophotrochozoa</taxon>
        <taxon>Platyhelminthes</taxon>
        <taxon>Trematoda</taxon>
        <taxon>Digenea</taxon>
        <taxon>Plagiorchiida</taxon>
        <taxon>Echinostomata</taxon>
        <taxon>Echinostomatoidea</taxon>
        <taxon>Echinostomatidae</taxon>
        <taxon>Echinostoma</taxon>
    </lineage>
</organism>
<evidence type="ECO:0000313" key="6">
    <source>
        <dbReference type="WBParaSite" id="ECPE_0001568601-mRNA-1"/>
    </source>
</evidence>
<dbReference type="PANTHER" id="PTHR43520">
    <property type="entry name" value="ATP7, ISOFORM B"/>
    <property type="match status" value="1"/>
</dbReference>
<keyword evidence="2" id="KW-1133">Transmembrane helix</keyword>
<dbReference type="InterPro" id="IPR006121">
    <property type="entry name" value="HMA_dom"/>
</dbReference>
<reference evidence="4 5" key="2">
    <citation type="submission" date="2018-11" db="EMBL/GenBank/DDBJ databases">
        <authorList>
            <consortium name="Pathogen Informatics"/>
        </authorList>
    </citation>
    <scope>NUCLEOTIDE SEQUENCE [LARGE SCALE GENOMIC DNA]</scope>
    <source>
        <strain evidence="4 5">Egypt</strain>
    </source>
</reference>
<keyword evidence="2" id="KW-0812">Transmembrane</keyword>
<dbReference type="AlphaFoldDB" id="A0A183B8W1"/>
<dbReference type="SUPFAM" id="SSF55008">
    <property type="entry name" value="HMA, heavy metal-associated domain"/>
    <property type="match status" value="1"/>
</dbReference>
<dbReference type="GO" id="GO:0005886">
    <property type="term" value="C:plasma membrane"/>
    <property type="evidence" value="ECO:0007669"/>
    <property type="project" value="TreeGrafter"/>
</dbReference>
<evidence type="ECO:0000259" key="3">
    <source>
        <dbReference type="PROSITE" id="PS50846"/>
    </source>
</evidence>